<evidence type="ECO:0000313" key="3">
    <source>
        <dbReference type="Proteomes" id="UP000886595"/>
    </source>
</evidence>
<name>A0A8X7S6E5_BRACI</name>
<evidence type="ECO:0000313" key="2">
    <source>
        <dbReference type="EMBL" id="KAG2300785.1"/>
    </source>
</evidence>
<sequence length="129" mass="15013">MFTHPFSSSAKYPQEVDSRTVQDRKKFGRESQNYNDKKAEIKDGHAYLAWKEQKDYHKGKRAEGSSSNVDPCVASRGNEKGWSRMIKKGIRRRRRSHRTRKSWVKASAEPAEQEYVAPDQNEPRDGKKD</sequence>
<comment type="caution">
    <text evidence="2">The sequence shown here is derived from an EMBL/GenBank/DDBJ whole genome shotgun (WGS) entry which is preliminary data.</text>
</comment>
<feature type="compositionally biased region" description="Polar residues" evidence="1">
    <location>
        <begin position="1"/>
        <end position="11"/>
    </location>
</feature>
<dbReference type="AlphaFoldDB" id="A0A8X7S6E5"/>
<dbReference type="Proteomes" id="UP000886595">
    <property type="component" value="Unassembled WGS sequence"/>
</dbReference>
<keyword evidence="3" id="KW-1185">Reference proteome</keyword>
<protein>
    <submittedName>
        <fullName evidence="2">Uncharacterized protein</fullName>
    </submittedName>
</protein>
<reference evidence="2 3" key="1">
    <citation type="submission" date="2020-02" db="EMBL/GenBank/DDBJ databases">
        <authorList>
            <person name="Ma Q."/>
            <person name="Huang Y."/>
            <person name="Song X."/>
            <person name="Pei D."/>
        </authorList>
    </citation>
    <scope>NUCLEOTIDE SEQUENCE [LARGE SCALE GENOMIC DNA]</scope>
    <source>
        <strain evidence="2">Sxm20200214</strain>
        <tissue evidence="2">Leaf</tissue>
    </source>
</reference>
<feature type="compositionally biased region" description="Basic residues" evidence="1">
    <location>
        <begin position="85"/>
        <end position="103"/>
    </location>
</feature>
<gene>
    <name evidence="2" type="ORF">Bca52824_037257</name>
</gene>
<accession>A0A8X7S6E5</accession>
<dbReference type="EMBL" id="JAAMPC010000008">
    <property type="protein sequence ID" value="KAG2300785.1"/>
    <property type="molecule type" value="Genomic_DNA"/>
</dbReference>
<feature type="compositionally biased region" description="Basic and acidic residues" evidence="1">
    <location>
        <begin position="14"/>
        <end position="40"/>
    </location>
</feature>
<feature type="region of interest" description="Disordered" evidence="1">
    <location>
        <begin position="1"/>
        <end position="40"/>
    </location>
</feature>
<feature type="region of interest" description="Disordered" evidence="1">
    <location>
        <begin position="54"/>
        <end position="129"/>
    </location>
</feature>
<organism evidence="2 3">
    <name type="scientific">Brassica carinata</name>
    <name type="common">Ethiopian mustard</name>
    <name type="synonym">Abyssinian cabbage</name>
    <dbReference type="NCBI Taxonomy" id="52824"/>
    <lineage>
        <taxon>Eukaryota</taxon>
        <taxon>Viridiplantae</taxon>
        <taxon>Streptophyta</taxon>
        <taxon>Embryophyta</taxon>
        <taxon>Tracheophyta</taxon>
        <taxon>Spermatophyta</taxon>
        <taxon>Magnoliopsida</taxon>
        <taxon>eudicotyledons</taxon>
        <taxon>Gunneridae</taxon>
        <taxon>Pentapetalae</taxon>
        <taxon>rosids</taxon>
        <taxon>malvids</taxon>
        <taxon>Brassicales</taxon>
        <taxon>Brassicaceae</taxon>
        <taxon>Brassiceae</taxon>
        <taxon>Brassica</taxon>
    </lineage>
</organism>
<evidence type="ECO:0000256" key="1">
    <source>
        <dbReference type="SAM" id="MobiDB-lite"/>
    </source>
</evidence>
<proteinExistence type="predicted"/>